<sequence>MSKISEIQEEFETLIDQLEQLKSINEITTSNSNSAKKTIKEVEKLIKSIDELVVGLNKDFDSRHDLSLKSQKELKEVISALQNVVEDHQKSLGSITTDFTNRIEDEVKSLPKKINSTVQNVIDHINSLKAEVENEILVHRRSTREELNELRNHFIQEMDTRFKELEHKQSQLFEEKFSEISTHFNSGIEELNSDNEKNHKFSTNLIYGLFALCGIMMIILGYMVFR</sequence>
<evidence type="ECO:0000313" key="2">
    <source>
        <dbReference type="EMBL" id="MDN3205654.1"/>
    </source>
</evidence>
<dbReference type="RefSeq" id="WP_290002352.1">
    <property type="nucleotide sequence ID" value="NZ_JAUEPH010000007.1"/>
</dbReference>
<organism evidence="2 3">
    <name type="scientific">Algoriphagus sediminis</name>
    <dbReference type="NCBI Taxonomy" id="3057113"/>
    <lineage>
        <taxon>Bacteria</taxon>
        <taxon>Pseudomonadati</taxon>
        <taxon>Bacteroidota</taxon>
        <taxon>Cytophagia</taxon>
        <taxon>Cytophagales</taxon>
        <taxon>Cyclobacteriaceae</taxon>
        <taxon>Algoriphagus</taxon>
    </lineage>
</organism>
<feature type="transmembrane region" description="Helical" evidence="1">
    <location>
        <begin position="205"/>
        <end position="225"/>
    </location>
</feature>
<protein>
    <submittedName>
        <fullName evidence="2">Uncharacterized protein</fullName>
    </submittedName>
</protein>
<dbReference type="Proteomes" id="UP001171916">
    <property type="component" value="Unassembled WGS sequence"/>
</dbReference>
<keyword evidence="1" id="KW-1133">Transmembrane helix</keyword>
<keyword evidence="1" id="KW-0812">Transmembrane</keyword>
<reference evidence="2" key="1">
    <citation type="submission" date="2023-06" db="EMBL/GenBank/DDBJ databases">
        <title>Robiginitalea aurantiacus sp. nov. and Algoriphagus sediminis sp. nov., isolated from coastal sediment.</title>
        <authorList>
            <person name="Zhou Z.Y."/>
            <person name="An J."/>
            <person name="Jia Y.W."/>
            <person name="Du Z.J."/>
        </authorList>
    </citation>
    <scope>NUCLEOTIDE SEQUENCE</scope>
    <source>
        <strain evidence="2">C2-7</strain>
    </source>
</reference>
<gene>
    <name evidence="2" type="ORF">QVH07_15940</name>
</gene>
<dbReference type="EMBL" id="JAUEPH010000007">
    <property type="protein sequence ID" value="MDN3205654.1"/>
    <property type="molecule type" value="Genomic_DNA"/>
</dbReference>
<name>A0ABT7YGK7_9BACT</name>
<comment type="caution">
    <text evidence="2">The sequence shown here is derived from an EMBL/GenBank/DDBJ whole genome shotgun (WGS) entry which is preliminary data.</text>
</comment>
<accession>A0ABT7YGK7</accession>
<keyword evidence="1" id="KW-0472">Membrane</keyword>
<proteinExistence type="predicted"/>
<evidence type="ECO:0000256" key="1">
    <source>
        <dbReference type="SAM" id="Phobius"/>
    </source>
</evidence>
<dbReference type="SUPFAM" id="SSF58113">
    <property type="entry name" value="Apolipoprotein A-I"/>
    <property type="match status" value="1"/>
</dbReference>
<evidence type="ECO:0000313" key="3">
    <source>
        <dbReference type="Proteomes" id="UP001171916"/>
    </source>
</evidence>
<keyword evidence="3" id="KW-1185">Reference proteome</keyword>
<dbReference type="Gene3D" id="1.20.120.20">
    <property type="entry name" value="Apolipoprotein"/>
    <property type="match status" value="1"/>
</dbReference>